<evidence type="ECO:0000256" key="5">
    <source>
        <dbReference type="SAM" id="Phobius"/>
    </source>
</evidence>
<dbReference type="InterPro" id="IPR058624">
    <property type="entry name" value="MdtA-like_HH"/>
</dbReference>
<proteinExistence type="inferred from homology"/>
<evidence type="ECO:0000256" key="4">
    <source>
        <dbReference type="SAM" id="Coils"/>
    </source>
</evidence>
<dbReference type="FunFam" id="2.40.30.170:FF:000010">
    <property type="entry name" value="Efflux RND transporter periplasmic adaptor subunit"/>
    <property type="match status" value="1"/>
</dbReference>
<feature type="coiled-coil region" evidence="4">
    <location>
        <begin position="122"/>
        <end position="149"/>
    </location>
</feature>
<dbReference type="Gene3D" id="2.40.420.20">
    <property type="match status" value="1"/>
</dbReference>
<comment type="subcellular location">
    <subcellularLocation>
        <location evidence="1">Cell envelope</location>
    </subcellularLocation>
</comment>
<dbReference type="PANTHER" id="PTHR30469:SF37">
    <property type="entry name" value="RAGD PROTEIN"/>
    <property type="match status" value="1"/>
</dbReference>
<dbReference type="RefSeq" id="WP_115837056.1">
    <property type="nucleotide sequence ID" value="NZ_CP025086.1"/>
</dbReference>
<accession>A0A3D9YWE1</accession>
<dbReference type="Pfam" id="PF25917">
    <property type="entry name" value="BSH_RND"/>
    <property type="match status" value="1"/>
</dbReference>
<feature type="domain" description="Multidrug resistance protein MdtA-like C-terminal permuted SH3" evidence="9">
    <location>
        <begin position="318"/>
        <end position="374"/>
    </location>
</feature>
<feature type="domain" description="CusB-like beta-barrel" evidence="8">
    <location>
        <begin position="241"/>
        <end position="311"/>
    </location>
</feature>
<keyword evidence="5" id="KW-0812">Transmembrane</keyword>
<comment type="caution">
    <text evidence="10">The sequence shown here is derived from an EMBL/GenBank/DDBJ whole genome shotgun (WGS) entry which is preliminary data.</text>
</comment>
<keyword evidence="4" id="KW-0175">Coiled coil</keyword>
<evidence type="ECO:0000259" key="9">
    <source>
        <dbReference type="Pfam" id="PF25967"/>
    </source>
</evidence>
<evidence type="ECO:0000256" key="1">
    <source>
        <dbReference type="ARBA" id="ARBA00004196"/>
    </source>
</evidence>
<feature type="domain" description="Multidrug resistance protein MdtA-like alpha-helical hairpin" evidence="6">
    <location>
        <begin position="128"/>
        <end position="189"/>
    </location>
</feature>
<evidence type="ECO:0000313" key="10">
    <source>
        <dbReference type="EMBL" id="REF86538.1"/>
    </source>
</evidence>
<feature type="domain" description="Multidrug resistance protein MdtA-like barrel-sandwich hybrid" evidence="7">
    <location>
        <begin position="91"/>
        <end position="222"/>
    </location>
</feature>
<evidence type="ECO:0000259" key="7">
    <source>
        <dbReference type="Pfam" id="PF25917"/>
    </source>
</evidence>
<dbReference type="AlphaFoldDB" id="A0A3D9YWE1"/>
<dbReference type="Proteomes" id="UP000256900">
    <property type="component" value="Unassembled WGS sequence"/>
</dbReference>
<keyword evidence="5" id="KW-1133">Transmembrane helix</keyword>
<dbReference type="GO" id="GO:1990281">
    <property type="term" value="C:efflux pump complex"/>
    <property type="evidence" value="ECO:0007669"/>
    <property type="project" value="TreeGrafter"/>
</dbReference>
<protein>
    <submittedName>
        <fullName evidence="10">RND family efflux transporter MFP subunit</fullName>
    </submittedName>
</protein>
<dbReference type="InterPro" id="IPR058792">
    <property type="entry name" value="Beta-barrel_RND_2"/>
</dbReference>
<keyword evidence="3" id="KW-0813">Transport</keyword>
<evidence type="ECO:0000313" key="11">
    <source>
        <dbReference type="Proteomes" id="UP000256900"/>
    </source>
</evidence>
<comment type="similarity">
    <text evidence="2">Belongs to the membrane fusion protein (MFP) (TC 8.A.1) family.</text>
</comment>
<keyword evidence="11" id="KW-1185">Reference proteome</keyword>
<evidence type="ECO:0000259" key="8">
    <source>
        <dbReference type="Pfam" id="PF25954"/>
    </source>
</evidence>
<dbReference type="Gene3D" id="2.40.50.100">
    <property type="match status" value="1"/>
</dbReference>
<dbReference type="Gene3D" id="1.10.287.470">
    <property type="entry name" value="Helix hairpin bin"/>
    <property type="match status" value="1"/>
</dbReference>
<sequence length="400" mass="43016">MHDQVSKRTKDRGEAGNTLGRKVLWRLALIGVVAVGVAFVGISSREREESDLIRLTQTEAIPTVELVSPSRGSSAQHLVLPGEVEAWFSAPIYARVSGYVKMWYKDIGAKVKVGEVLAEIDTPDLDQQYEEAKGELAKAQANAALAELTAKRWQAMRVTDAVSQQTADEKAGDYNAKKAEVAAASADVARLAAMEGFKKITAPFDGVVTARKIDVGALVSSTPGNAPDLFDVADVHEMRIYVDVPQAFSAQVHVGMTAQLKLPQFPNRSFDATVATTSDAISQRSRSLLVELRRDNKDGLLQPGAFVEVEFDLPPDPNALRIPASALIFRRLGPEVATVDANDKVVLKPVVVGRDLGQEVEIKSGLSPGDRIIRSPSDSIAAGDQVRVAGQRAATELSAR</sequence>
<dbReference type="InterPro" id="IPR006143">
    <property type="entry name" value="RND_pump_MFP"/>
</dbReference>
<evidence type="ECO:0000256" key="3">
    <source>
        <dbReference type="ARBA" id="ARBA00022448"/>
    </source>
</evidence>
<dbReference type="Pfam" id="PF25967">
    <property type="entry name" value="RND-MFP_C"/>
    <property type="match status" value="1"/>
</dbReference>
<dbReference type="EMBL" id="QUMO01000003">
    <property type="protein sequence ID" value="REF86538.1"/>
    <property type="molecule type" value="Genomic_DNA"/>
</dbReference>
<dbReference type="OrthoDB" id="9806939at2"/>
<dbReference type="PANTHER" id="PTHR30469">
    <property type="entry name" value="MULTIDRUG RESISTANCE PROTEIN MDTA"/>
    <property type="match status" value="1"/>
</dbReference>
<dbReference type="GO" id="GO:0015562">
    <property type="term" value="F:efflux transmembrane transporter activity"/>
    <property type="evidence" value="ECO:0007669"/>
    <property type="project" value="TreeGrafter"/>
</dbReference>
<dbReference type="Gene3D" id="2.40.30.170">
    <property type="match status" value="1"/>
</dbReference>
<gene>
    <name evidence="10" type="ORF">DES32_2595</name>
</gene>
<dbReference type="InterPro" id="IPR058627">
    <property type="entry name" value="MdtA-like_C"/>
</dbReference>
<keyword evidence="5" id="KW-0472">Membrane</keyword>
<dbReference type="NCBIfam" id="TIGR01730">
    <property type="entry name" value="RND_mfp"/>
    <property type="match status" value="1"/>
</dbReference>
<dbReference type="SUPFAM" id="SSF111369">
    <property type="entry name" value="HlyD-like secretion proteins"/>
    <property type="match status" value="1"/>
</dbReference>
<dbReference type="InterPro" id="IPR058625">
    <property type="entry name" value="MdtA-like_BSH"/>
</dbReference>
<dbReference type="Pfam" id="PF25876">
    <property type="entry name" value="HH_MFP_RND"/>
    <property type="match status" value="1"/>
</dbReference>
<name>A0A3D9YWE1_9HYPH</name>
<evidence type="ECO:0000256" key="2">
    <source>
        <dbReference type="ARBA" id="ARBA00009477"/>
    </source>
</evidence>
<evidence type="ECO:0000259" key="6">
    <source>
        <dbReference type="Pfam" id="PF25876"/>
    </source>
</evidence>
<organism evidence="10 11">
    <name type="scientific">Methylovirgula ligni</name>
    <dbReference type="NCBI Taxonomy" id="569860"/>
    <lineage>
        <taxon>Bacteria</taxon>
        <taxon>Pseudomonadati</taxon>
        <taxon>Pseudomonadota</taxon>
        <taxon>Alphaproteobacteria</taxon>
        <taxon>Hyphomicrobiales</taxon>
        <taxon>Beijerinckiaceae</taxon>
        <taxon>Methylovirgula</taxon>
    </lineage>
</organism>
<feature type="transmembrane region" description="Helical" evidence="5">
    <location>
        <begin position="23"/>
        <end position="42"/>
    </location>
</feature>
<reference evidence="10 11" key="1">
    <citation type="submission" date="2018-08" db="EMBL/GenBank/DDBJ databases">
        <title>Genomic Encyclopedia of Type Strains, Phase IV (KMG-IV): sequencing the most valuable type-strain genomes for metagenomic binning, comparative biology and taxonomic classification.</title>
        <authorList>
            <person name="Goeker M."/>
        </authorList>
    </citation>
    <scope>NUCLEOTIDE SEQUENCE [LARGE SCALE GENOMIC DNA]</scope>
    <source>
        <strain evidence="10 11">BW863</strain>
    </source>
</reference>
<dbReference type="Pfam" id="PF25954">
    <property type="entry name" value="Beta-barrel_RND_2"/>
    <property type="match status" value="1"/>
</dbReference>